<dbReference type="EMBL" id="QEIN01000010">
    <property type="protein sequence ID" value="RCV62115.1"/>
    <property type="molecule type" value="Genomic_DNA"/>
</dbReference>
<dbReference type="Proteomes" id="UP000253318">
    <property type="component" value="Unassembled WGS sequence"/>
</dbReference>
<accession>A0A368TAT7</accession>
<dbReference type="AlphaFoldDB" id="A0A368TAT7"/>
<protein>
    <submittedName>
        <fullName evidence="2">Uncharacterized protein</fullName>
    </submittedName>
</protein>
<proteinExistence type="predicted"/>
<keyword evidence="3" id="KW-1185">Reference proteome</keyword>
<comment type="caution">
    <text evidence="2">The sequence shown here is derived from an EMBL/GenBank/DDBJ whole genome shotgun (WGS) entry which is preliminary data.</text>
</comment>
<evidence type="ECO:0000313" key="3">
    <source>
        <dbReference type="Proteomes" id="UP000253318"/>
    </source>
</evidence>
<feature type="compositionally biased region" description="Basic and acidic residues" evidence="1">
    <location>
        <begin position="61"/>
        <end position="76"/>
    </location>
</feature>
<dbReference type="Gene3D" id="1.10.8.1060">
    <property type="entry name" value="Corynebacterium glutamicum thioredoxin-dependent arsenate reductase, N-terminal domain"/>
    <property type="match status" value="1"/>
</dbReference>
<dbReference type="RefSeq" id="WP_114396966.1">
    <property type="nucleotide sequence ID" value="NZ_QEIM01000023.1"/>
</dbReference>
<sequence>MPDTREGDLDSVTDRLRLEFTSVPHPRVRRCVADTWRCAAHLGYDVTPGLVERVARERLHAVEKSRPAPPSGRREPVPSAAAERLPRD</sequence>
<dbReference type="OrthoDB" id="3483344at2"/>
<feature type="region of interest" description="Disordered" evidence="1">
    <location>
        <begin position="61"/>
        <end position="88"/>
    </location>
</feature>
<evidence type="ECO:0000313" key="2">
    <source>
        <dbReference type="EMBL" id="RCV62115.1"/>
    </source>
</evidence>
<evidence type="ECO:0000256" key="1">
    <source>
        <dbReference type="SAM" id="MobiDB-lite"/>
    </source>
</evidence>
<reference evidence="2 3" key="1">
    <citation type="submission" date="2018-04" db="EMBL/GenBank/DDBJ databases">
        <title>Novel actinobacteria from marine sediment.</title>
        <authorList>
            <person name="Ng Z.Y."/>
            <person name="Tan G.Y.A."/>
        </authorList>
    </citation>
    <scope>NUCLEOTIDE SEQUENCE [LARGE SCALE GENOMIC DNA]</scope>
    <source>
        <strain evidence="2 3">TPS81</strain>
    </source>
</reference>
<gene>
    <name evidence="2" type="ORF">DEF24_02395</name>
</gene>
<organism evidence="2 3">
    <name type="scientific">Marinitenerispora sediminis</name>
    <dbReference type="NCBI Taxonomy" id="1931232"/>
    <lineage>
        <taxon>Bacteria</taxon>
        <taxon>Bacillati</taxon>
        <taxon>Actinomycetota</taxon>
        <taxon>Actinomycetes</taxon>
        <taxon>Streptosporangiales</taxon>
        <taxon>Nocardiopsidaceae</taxon>
        <taxon>Marinitenerispora</taxon>
    </lineage>
</organism>
<name>A0A368TAT7_9ACTN</name>